<accession>A0ACB6ZU53</accession>
<dbReference type="Proteomes" id="UP000886501">
    <property type="component" value="Unassembled WGS sequence"/>
</dbReference>
<protein>
    <submittedName>
        <fullName evidence="1">Uncharacterized protein</fullName>
    </submittedName>
</protein>
<reference evidence="1" key="1">
    <citation type="submission" date="2019-10" db="EMBL/GenBank/DDBJ databases">
        <authorList>
            <consortium name="DOE Joint Genome Institute"/>
            <person name="Kuo A."/>
            <person name="Miyauchi S."/>
            <person name="Kiss E."/>
            <person name="Drula E."/>
            <person name="Kohler A."/>
            <person name="Sanchez-Garcia M."/>
            <person name="Andreopoulos B."/>
            <person name="Barry K.W."/>
            <person name="Bonito G."/>
            <person name="Buee M."/>
            <person name="Carver A."/>
            <person name="Chen C."/>
            <person name="Cichocki N."/>
            <person name="Clum A."/>
            <person name="Culley D."/>
            <person name="Crous P.W."/>
            <person name="Fauchery L."/>
            <person name="Girlanda M."/>
            <person name="Hayes R."/>
            <person name="Keri Z."/>
            <person name="Labutti K."/>
            <person name="Lipzen A."/>
            <person name="Lombard V."/>
            <person name="Magnuson J."/>
            <person name="Maillard F."/>
            <person name="Morin E."/>
            <person name="Murat C."/>
            <person name="Nolan M."/>
            <person name="Ohm R."/>
            <person name="Pangilinan J."/>
            <person name="Pereira M."/>
            <person name="Perotto S."/>
            <person name="Peter M."/>
            <person name="Riley R."/>
            <person name="Sitrit Y."/>
            <person name="Stielow B."/>
            <person name="Szollosi G."/>
            <person name="Zifcakova L."/>
            <person name="Stursova M."/>
            <person name="Spatafora J.W."/>
            <person name="Tedersoo L."/>
            <person name="Vaario L.-M."/>
            <person name="Yamada A."/>
            <person name="Yan M."/>
            <person name="Wang P."/>
            <person name="Xu J."/>
            <person name="Bruns T."/>
            <person name="Baldrian P."/>
            <person name="Vilgalys R."/>
            <person name="Henrissat B."/>
            <person name="Grigoriev I.V."/>
            <person name="Hibbett D."/>
            <person name="Nagy L.G."/>
            <person name="Martin F.M."/>
        </authorList>
    </citation>
    <scope>NUCLEOTIDE SEQUENCE</scope>
    <source>
        <strain evidence="1">P2</strain>
    </source>
</reference>
<comment type="caution">
    <text evidence="1">The sequence shown here is derived from an EMBL/GenBank/DDBJ whole genome shotgun (WGS) entry which is preliminary data.</text>
</comment>
<name>A0ACB6ZU53_THEGA</name>
<gene>
    <name evidence="1" type="ORF">BDM02DRAFT_3153338</name>
</gene>
<dbReference type="EMBL" id="MU117965">
    <property type="protein sequence ID" value="KAF9653119.1"/>
    <property type="molecule type" value="Genomic_DNA"/>
</dbReference>
<evidence type="ECO:0000313" key="1">
    <source>
        <dbReference type="EMBL" id="KAF9653119.1"/>
    </source>
</evidence>
<sequence>MVDPEAAKLCTQIIRSHFGPLTATVASALLTRGRLNLGQIVQFTSLKPRTIRAAVIALFQQNLLWRSSADEEKEMLEFNVDECLTRLRFGRYVWWAEKKYGLLGGEVVQLVLDHGKLKPPDIYRQLQESTSNLLVSECKETLYKLVSEGYLRPSTALSHISPREKLIQYEAEEVGKKANFLTAKELRQAKEAARARVRREEQEEIMAKNGIKSADEVHFRVNFNRFDVFIRNSVGQLVETAALQRFNEGAAAVIRATLLAYDNPQQGPNEARSDPVSVNNIFTRIPENEDLSRGLYYPSKHKPSQIELLKEYLGMLASADNPSPSGRAASFVSLSGSKVQVEFDVIHRRLQLQALETACRDRHGSEGVRVVRLLLETGKMDEKQISKIAMMAPKDCRPLLFSLSTDGFVSLQEVPRGADRNPTRTFFLWYVDLTKAYATLLRNAYKTLYNIGKRRQSEAEEPLVKAILEKSQRSDVSQDVERLLTRNEREELAAWEKRRDELTLVEMRVEEMVFILRTLGTTAVDDDV</sequence>
<evidence type="ECO:0000313" key="2">
    <source>
        <dbReference type="Proteomes" id="UP000886501"/>
    </source>
</evidence>
<keyword evidence="2" id="KW-1185">Reference proteome</keyword>
<proteinExistence type="predicted"/>
<organism evidence="1 2">
    <name type="scientific">Thelephora ganbajun</name>
    <name type="common">Ganba fungus</name>
    <dbReference type="NCBI Taxonomy" id="370292"/>
    <lineage>
        <taxon>Eukaryota</taxon>
        <taxon>Fungi</taxon>
        <taxon>Dikarya</taxon>
        <taxon>Basidiomycota</taxon>
        <taxon>Agaricomycotina</taxon>
        <taxon>Agaricomycetes</taxon>
        <taxon>Thelephorales</taxon>
        <taxon>Thelephoraceae</taxon>
        <taxon>Thelephora</taxon>
    </lineage>
</organism>
<reference evidence="1" key="2">
    <citation type="journal article" date="2020" name="Nat. Commun.">
        <title>Large-scale genome sequencing of mycorrhizal fungi provides insights into the early evolution of symbiotic traits.</title>
        <authorList>
            <person name="Miyauchi S."/>
            <person name="Kiss E."/>
            <person name="Kuo A."/>
            <person name="Drula E."/>
            <person name="Kohler A."/>
            <person name="Sanchez-Garcia M."/>
            <person name="Morin E."/>
            <person name="Andreopoulos B."/>
            <person name="Barry K.W."/>
            <person name="Bonito G."/>
            <person name="Buee M."/>
            <person name="Carver A."/>
            <person name="Chen C."/>
            <person name="Cichocki N."/>
            <person name="Clum A."/>
            <person name="Culley D."/>
            <person name="Crous P.W."/>
            <person name="Fauchery L."/>
            <person name="Girlanda M."/>
            <person name="Hayes R.D."/>
            <person name="Keri Z."/>
            <person name="LaButti K."/>
            <person name="Lipzen A."/>
            <person name="Lombard V."/>
            <person name="Magnuson J."/>
            <person name="Maillard F."/>
            <person name="Murat C."/>
            <person name="Nolan M."/>
            <person name="Ohm R.A."/>
            <person name="Pangilinan J."/>
            <person name="Pereira M.F."/>
            <person name="Perotto S."/>
            <person name="Peter M."/>
            <person name="Pfister S."/>
            <person name="Riley R."/>
            <person name="Sitrit Y."/>
            <person name="Stielow J.B."/>
            <person name="Szollosi G."/>
            <person name="Zifcakova L."/>
            <person name="Stursova M."/>
            <person name="Spatafora J.W."/>
            <person name="Tedersoo L."/>
            <person name="Vaario L.M."/>
            <person name="Yamada A."/>
            <person name="Yan M."/>
            <person name="Wang P."/>
            <person name="Xu J."/>
            <person name="Bruns T."/>
            <person name="Baldrian P."/>
            <person name="Vilgalys R."/>
            <person name="Dunand C."/>
            <person name="Henrissat B."/>
            <person name="Grigoriev I.V."/>
            <person name="Hibbett D."/>
            <person name="Nagy L.G."/>
            <person name="Martin F.M."/>
        </authorList>
    </citation>
    <scope>NUCLEOTIDE SEQUENCE</scope>
    <source>
        <strain evidence="1">P2</strain>
    </source>
</reference>